<gene>
    <name evidence="2" type="ORF">D2E22_0693</name>
</gene>
<proteinExistence type="predicted"/>
<sequence length="206" mass="21464">MTQQMTAAASRRLAVPDLITTGVFTAVYFVLVALCALFCNIVLTVAGNIFLPAIVALLAGPVYMLLAARVRKFGAITVMGAVLGLFLVVSGHFVTSLATGIVFPLLADLIAKAGAYRNKAALLAGYVVFSFGCVGPILPMWMMKDAYVASLERKGKDAAYIDLVLSHVNGATFGAAMAALVVCALAGGAFGLRMMTRHFAKAGVLA</sequence>
<name>A0A430F8X0_9BIFI</name>
<dbReference type="RefSeq" id="WP_126031730.1">
    <property type="nucleotide sequence ID" value="NZ_QXGI01000002.1"/>
</dbReference>
<dbReference type="OrthoDB" id="9781459at2"/>
<reference evidence="2 3" key="1">
    <citation type="submission" date="2018-09" db="EMBL/GenBank/DDBJ databases">
        <title>Characterization of the phylogenetic diversity of five novel species belonging to the genus Bifidobacterium.</title>
        <authorList>
            <person name="Lugli G.A."/>
            <person name="Duranti S."/>
            <person name="Milani C."/>
        </authorList>
    </citation>
    <scope>NUCLEOTIDE SEQUENCE [LARGE SCALE GENOMIC DNA]</scope>
    <source>
        <strain evidence="2 3">2020B</strain>
    </source>
</reference>
<keyword evidence="3" id="KW-1185">Reference proteome</keyword>
<feature type="transmembrane region" description="Helical" evidence="1">
    <location>
        <begin position="173"/>
        <end position="192"/>
    </location>
</feature>
<comment type="caution">
    <text evidence="2">The sequence shown here is derived from an EMBL/GenBank/DDBJ whole genome shotgun (WGS) entry which is preliminary data.</text>
</comment>
<evidence type="ECO:0000313" key="3">
    <source>
        <dbReference type="Proteomes" id="UP000288052"/>
    </source>
</evidence>
<dbReference type="InterPro" id="IPR011733">
    <property type="entry name" value="CHP02185_IM"/>
</dbReference>
<keyword evidence="1" id="KW-0812">Transmembrane</keyword>
<feature type="transmembrane region" description="Helical" evidence="1">
    <location>
        <begin position="21"/>
        <end position="43"/>
    </location>
</feature>
<feature type="transmembrane region" description="Helical" evidence="1">
    <location>
        <begin position="49"/>
        <end position="66"/>
    </location>
</feature>
<dbReference type="EMBL" id="QXGI01000002">
    <property type="protein sequence ID" value="RSX49273.1"/>
    <property type="molecule type" value="Genomic_DNA"/>
</dbReference>
<feature type="transmembrane region" description="Helical" evidence="1">
    <location>
        <begin position="122"/>
        <end position="142"/>
    </location>
</feature>
<organism evidence="2 3">
    <name type="scientific">Bifidobacterium castoris</name>
    <dbReference type="NCBI Taxonomy" id="2306972"/>
    <lineage>
        <taxon>Bacteria</taxon>
        <taxon>Bacillati</taxon>
        <taxon>Actinomycetota</taxon>
        <taxon>Actinomycetes</taxon>
        <taxon>Bifidobacteriales</taxon>
        <taxon>Bifidobacteriaceae</taxon>
        <taxon>Bifidobacterium</taxon>
    </lineage>
</organism>
<keyword evidence="1" id="KW-1133">Transmembrane helix</keyword>
<dbReference type="Proteomes" id="UP000288052">
    <property type="component" value="Unassembled WGS sequence"/>
</dbReference>
<evidence type="ECO:0000256" key="1">
    <source>
        <dbReference type="SAM" id="Phobius"/>
    </source>
</evidence>
<protein>
    <submittedName>
        <fullName evidence="2">ABC transporter permease</fullName>
    </submittedName>
</protein>
<accession>A0A430F8X0</accession>
<evidence type="ECO:0000313" key="2">
    <source>
        <dbReference type="EMBL" id="RSX49273.1"/>
    </source>
</evidence>
<dbReference type="AlphaFoldDB" id="A0A430F8X0"/>
<dbReference type="NCBIfam" id="TIGR02185">
    <property type="entry name" value="Trep_Strep"/>
    <property type="match status" value="1"/>
</dbReference>
<dbReference type="Pfam" id="PF09605">
    <property type="entry name" value="Trep_Strep"/>
    <property type="match status" value="1"/>
</dbReference>
<keyword evidence="1" id="KW-0472">Membrane</keyword>